<accession>A0ABU2JGP2</accession>
<dbReference type="PRINTS" id="PR00081">
    <property type="entry name" value="GDHRDH"/>
</dbReference>
<dbReference type="SUPFAM" id="SSF51735">
    <property type="entry name" value="NAD(P)-binding Rossmann-fold domains"/>
    <property type="match status" value="1"/>
</dbReference>
<comment type="caution">
    <text evidence="2">The sequence shown here is derived from an EMBL/GenBank/DDBJ whole genome shotgun (WGS) entry which is preliminary data.</text>
</comment>
<protein>
    <submittedName>
        <fullName evidence="2">SDR family NAD(P)-dependent oxidoreductase</fullName>
    </submittedName>
</protein>
<keyword evidence="3" id="KW-1185">Reference proteome</keyword>
<dbReference type="PANTHER" id="PTHR43157">
    <property type="entry name" value="PHOSPHATIDYLINOSITOL-GLYCAN BIOSYNTHESIS CLASS F PROTEIN-RELATED"/>
    <property type="match status" value="1"/>
</dbReference>
<reference evidence="3" key="1">
    <citation type="submission" date="2023-07" db="EMBL/GenBank/DDBJ databases">
        <title>30 novel species of actinomycetes from the DSMZ collection.</title>
        <authorList>
            <person name="Nouioui I."/>
        </authorList>
    </citation>
    <scope>NUCLEOTIDE SEQUENCE [LARGE SCALE GENOMIC DNA]</scope>
    <source>
        <strain evidence="3">DSM 44399</strain>
    </source>
</reference>
<evidence type="ECO:0000313" key="3">
    <source>
        <dbReference type="Proteomes" id="UP001183176"/>
    </source>
</evidence>
<organism evidence="2 3">
    <name type="scientific">Jatrophihabitans lederbergiae</name>
    <dbReference type="NCBI Taxonomy" id="3075547"/>
    <lineage>
        <taxon>Bacteria</taxon>
        <taxon>Bacillati</taxon>
        <taxon>Actinomycetota</taxon>
        <taxon>Actinomycetes</taxon>
        <taxon>Jatrophihabitantales</taxon>
        <taxon>Jatrophihabitantaceae</taxon>
        <taxon>Jatrophihabitans</taxon>
    </lineage>
</organism>
<evidence type="ECO:0000256" key="1">
    <source>
        <dbReference type="ARBA" id="ARBA00023002"/>
    </source>
</evidence>
<evidence type="ECO:0000313" key="2">
    <source>
        <dbReference type="EMBL" id="MDT0264160.1"/>
    </source>
</evidence>
<dbReference type="Pfam" id="PF00106">
    <property type="entry name" value="adh_short"/>
    <property type="match status" value="1"/>
</dbReference>
<dbReference type="Proteomes" id="UP001183176">
    <property type="component" value="Unassembled WGS sequence"/>
</dbReference>
<dbReference type="InterPro" id="IPR002347">
    <property type="entry name" value="SDR_fam"/>
</dbReference>
<dbReference type="RefSeq" id="WP_311425301.1">
    <property type="nucleotide sequence ID" value="NZ_JAVREH010000073.1"/>
</dbReference>
<dbReference type="PANTHER" id="PTHR43157:SF31">
    <property type="entry name" value="PHOSPHATIDYLINOSITOL-GLYCAN BIOSYNTHESIS CLASS F PROTEIN"/>
    <property type="match status" value="1"/>
</dbReference>
<gene>
    <name evidence="2" type="ORF">RM423_22580</name>
</gene>
<name>A0ABU2JGP2_9ACTN</name>
<dbReference type="Gene3D" id="3.40.50.720">
    <property type="entry name" value="NAD(P)-binding Rossmann-like Domain"/>
    <property type="match status" value="1"/>
</dbReference>
<dbReference type="Pfam" id="PF13561">
    <property type="entry name" value="adh_short_C2"/>
    <property type="match status" value="1"/>
</dbReference>
<dbReference type="EMBL" id="JAVREH010000073">
    <property type="protein sequence ID" value="MDT0264160.1"/>
    <property type="molecule type" value="Genomic_DNA"/>
</dbReference>
<keyword evidence="1" id="KW-0560">Oxidoreductase</keyword>
<sequence>MSALAAGGAMDAKVALVTGASGAMGRVIATGLAARGATVVLLVRTETAGETVRRDISAAIPGAAVEVLVADLARQQDIRRAAAQFAERHDQLHVLVNNAGAHFRHRTLDADGVEAHLAVNHLAGFLLTNLLLDQLKAGAPSRIVNVASNSIADTRQVKIRRRPRPAMLNLDDLNSSTRYEPMAVYARSKLAMLMCGYVLARRLAGSGVTVNAVHPGLAATSVVDAIAPPLATPFLGLIKRFLLTPEQGAQAALHLATAPELGPVTGKYFLKQVETRTPAQSYDVALQERLWRASADLVAIAARP</sequence>
<dbReference type="InterPro" id="IPR036291">
    <property type="entry name" value="NAD(P)-bd_dom_sf"/>
</dbReference>
<proteinExistence type="predicted"/>